<feature type="region of interest" description="Disordered" evidence="1">
    <location>
        <begin position="144"/>
        <end position="184"/>
    </location>
</feature>
<dbReference type="AlphaFoldDB" id="A0A9P3HH98"/>
<gene>
    <name evidence="2" type="ORF">EMPS_09068</name>
</gene>
<dbReference type="InterPro" id="IPR008974">
    <property type="entry name" value="TRAF-like"/>
</dbReference>
<evidence type="ECO:0000256" key="1">
    <source>
        <dbReference type="SAM" id="MobiDB-lite"/>
    </source>
</evidence>
<reference evidence="2" key="1">
    <citation type="submission" date="2021-11" db="EMBL/GenBank/DDBJ databases">
        <authorList>
            <person name="Herlambang A."/>
            <person name="Guo Y."/>
            <person name="Takashima Y."/>
            <person name="Nishizawa T."/>
        </authorList>
    </citation>
    <scope>NUCLEOTIDE SEQUENCE</scope>
    <source>
        <strain evidence="2">E1425</strain>
    </source>
</reference>
<evidence type="ECO:0000313" key="2">
    <source>
        <dbReference type="EMBL" id="GJJ76709.1"/>
    </source>
</evidence>
<dbReference type="OrthoDB" id="2438079at2759"/>
<feature type="compositionally biased region" description="Low complexity" evidence="1">
    <location>
        <begin position="26"/>
        <end position="39"/>
    </location>
</feature>
<keyword evidence="3" id="KW-1185">Reference proteome</keyword>
<proteinExistence type="predicted"/>
<organism evidence="2 3">
    <name type="scientific">Entomortierella parvispora</name>
    <dbReference type="NCBI Taxonomy" id="205924"/>
    <lineage>
        <taxon>Eukaryota</taxon>
        <taxon>Fungi</taxon>
        <taxon>Fungi incertae sedis</taxon>
        <taxon>Mucoromycota</taxon>
        <taxon>Mortierellomycotina</taxon>
        <taxon>Mortierellomycetes</taxon>
        <taxon>Mortierellales</taxon>
        <taxon>Mortierellaceae</taxon>
        <taxon>Entomortierella</taxon>
    </lineage>
</organism>
<dbReference type="SUPFAM" id="SSF49599">
    <property type="entry name" value="TRAF domain-like"/>
    <property type="match status" value="1"/>
</dbReference>
<accession>A0A9P3HH98</accession>
<evidence type="ECO:0000313" key="3">
    <source>
        <dbReference type="Proteomes" id="UP000827284"/>
    </source>
</evidence>
<dbReference type="EMBL" id="BQFW01000012">
    <property type="protein sequence ID" value="GJJ76709.1"/>
    <property type="molecule type" value="Genomic_DNA"/>
</dbReference>
<reference evidence="2" key="2">
    <citation type="journal article" date="2022" name="Microbiol. Resour. Announc.">
        <title>Whole-Genome Sequence of Entomortierella parvispora E1425, a Mucoromycotan Fungus Associated with Burkholderiaceae-Related Endosymbiotic Bacteria.</title>
        <authorList>
            <person name="Herlambang A."/>
            <person name="Guo Y."/>
            <person name="Takashima Y."/>
            <person name="Narisawa K."/>
            <person name="Ohta H."/>
            <person name="Nishizawa T."/>
        </authorList>
    </citation>
    <scope>NUCLEOTIDE SEQUENCE</scope>
    <source>
        <strain evidence="2">E1425</strain>
    </source>
</reference>
<dbReference type="Gene3D" id="2.60.210.10">
    <property type="entry name" value="Apoptosis, Tumor Necrosis Factor Receptor Associated Protein 2, Chain A"/>
    <property type="match status" value="1"/>
</dbReference>
<feature type="compositionally biased region" description="Polar residues" evidence="1">
    <location>
        <begin position="163"/>
        <end position="182"/>
    </location>
</feature>
<comment type="caution">
    <text evidence="2">The sequence shown here is derived from an EMBL/GenBank/DDBJ whole genome shotgun (WGS) entry which is preliminary data.</text>
</comment>
<feature type="compositionally biased region" description="Polar residues" evidence="1">
    <location>
        <begin position="56"/>
        <end position="72"/>
    </location>
</feature>
<feature type="region of interest" description="Disordered" evidence="1">
    <location>
        <begin position="1"/>
        <end position="114"/>
    </location>
</feature>
<sequence>MTEFSQRFRGSSLPKLNLLPASHFLQQQQQQQQASQQQQHPFDSSDKDLEMDMSLTFESSPLVDQQPQSKTFVSAHPSPEVSDESDSEQVPAAHENPSRSSQRSNLDQPPLPQDLGKRRLAEHHREQIQNERSLSQHILLAPIPVPKSTRTPPHSPLHASGSHRASFSSTMHTPPGSASTVPSMPCSDPVAVEALIRREVHPNMASHTTDKAHFWPLGKLSEFSFSDRFVRSRIFEFKESQSQPQQSATVVPSGHKGVDNEDYHMVSSLPVTNTNATDPATEAAAAIIVANTRQGAAPRPPSMHNGSYSSSAGIGAHAAAPGSSSWRLRLYPHGRGDRHRDSEYIGLYLQQEGGANAAINRRGSVAIDFSTLSSDNGSLPSPMRGSFSSRRSISGSSGLPVVRRHVTLFLATENGDCLAKQDLVQWFSGYEGGLGFPRMVSRKAVQDAVRALRSVDDDDEEEYEVGIVAGVIFHDL</sequence>
<name>A0A9P3HH98_9FUNG</name>
<dbReference type="Proteomes" id="UP000827284">
    <property type="component" value="Unassembled WGS sequence"/>
</dbReference>
<protein>
    <submittedName>
        <fullName evidence="2">Uncharacterized protein</fullName>
    </submittedName>
</protein>
<feature type="compositionally biased region" description="Polar residues" evidence="1">
    <location>
        <begin position="98"/>
        <end position="107"/>
    </location>
</feature>